<dbReference type="AlphaFoldDB" id="A0A7C4I1F8"/>
<proteinExistence type="predicted"/>
<dbReference type="InterPro" id="IPR036412">
    <property type="entry name" value="HAD-like_sf"/>
</dbReference>
<dbReference type="EMBL" id="DTAD01000023">
    <property type="protein sequence ID" value="HGN89909.1"/>
    <property type="molecule type" value="Genomic_DNA"/>
</dbReference>
<dbReference type="SUPFAM" id="SSF56784">
    <property type="entry name" value="HAD-like"/>
    <property type="match status" value="2"/>
</dbReference>
<dbReference type="InterPro" id="IPR050155">
    <property type="entry name" value="HAD-like_hydrolase_sf"/>
</dbReference>
<dbReference type="CDD" id="cd01427">
    <property type="entry name" value="HAD_like"/>
    <property type="match status" value="1"/>
</dbReference>
<organism evidence="2">
    <name type="scientific">Caldiarchaeum subterraneum</name>
    <dbReference type="NCBI Taxonomy" id="311458"/>
    <lineage>
        <taxon>Archaea</taxon>
        <taxon>Nitrososphaerota</taxon>
        <taxon>Candidatus Caldarchaeales</taxon>
        <taxon>Candidatus Caldarchaeaceae</taxon>
        <taxon>Candidatus Caldarchaeum</taxon>
    </lineage>
</organism>
<dbReference type="PANTHER" id="PTHR43434:SF1">
    <property type="entry name" value="PHOSPHOGLYCOLATE PHOSPHATASE"/>
    <property type="match status" value="1"/>
</dbReference>
<name>A0A7C4I1F8_CALS0</name>
<protein>
    <submittedName>
        <fullName evidence="2">Uncharacterized protein</fullName>
    </submittedName>
</protein>
<sequence>MQHLGRTLEPPERKYLEYRTGMGTIYVKYSALEPLSRVDGVIFDCDGVLIDEKTSYDKVIQEVTAFLTHMLTGYTVDASSIRQETIYDIRAIGSFNNDANTIQLLVEWLVDRISAELDDKVWERMAELRSKTFTEMPNILQSSGNISGPLVESWLRELSRKVASFSGSAAGLTTLEEKIGIDMQLTNMVKDVLKPGGRYGESLLTTVFDEAFYGSENVQNVRNAGPFFSFTGKLDEEKLIVSRDTLEKLSLHGIRLGICTGRGSWETWRTLGEFSRYFVKEACMFISDYINIDPVKYSYLEKPSPIPLLEALKGLGGDEPKLYVGNSAEDHIMFQRALSSQENLLFAGVTDNDYRRLDYMFENEADLILASVNQLAKVFQLLREE</sequence>
<dbReference type="GO" id="GO:0008967">
    <property type="term" value="F:phosphoglycolate phosphatase activity"/>
    <property type="evidence" value="ECO:0007669"/>
    <property type="project" value="TreeGrafter"/>
</dbReference>
<accession>A0A7C4I1F8</accession>
<gene>
    <name evidence="3" type="ORF">ENM30_02785</name>
    <name evidence="2" type="ORF">ENT82_02110</name>
    <name evidence="1" type="ORF">ENU43_08205</name>
</gene>
<evidence type="ECO:0000313" key="1">
    <source>
        <dbReference type="EMBL" id="HGL41627.1"/>
    </source>
</evidence>
<dbReference type="PANTHER" id="PTHR43434">
    <property type="entry name" value="PHOSPHOGLYCOLATE PHOSPHATASE"/>
    <property type="match status" value="1"/>
</dbReference>
<dbReference type="Gene3D" id="3.40.50.1000">
    <property type="entry name" value="HAD superfamily/HAD-like"/>
    <property type="match status" value="1"/>
</dbReference>
<dbReference type="EMBL" id="DTCM01000100">
    <property type="protein sequence ID" value="HGL41627.1"/>
    <property type="molecule type" value="Genomic_DNA"/>
</dbReference>
<evidence type="ECO:0000313" key="3">
    <source>
        <dbReference type="EMBL" id="HHN52219.1"/>
    </source>
</evidence>
<reference evidence="2" key="1">
    <citation type="journal article" date="2020" name="mSystems">
        <title>Genome- and Community-Level Interaction Insights into Carbon Utilization and Element Cycling Functions of Hydrothermarchaeota in Hydrothermal Sediment.</title>
        <authorList>
            <person name="Zhou Z."/>
            <person name="Liu Y."/>
            <person name="Xu W."/>
            <person name="Pan J."/>
            <person name="Luo Z.H."/>
            <person name="Li M."/>
        </authorList>
    </citation>
    <scope>NUCLEOTIDE SEQUENCE [LARGE SCALE GENOMIC DNA]</scope>
    <source>
        <strain evidence="3">SpSt-1073</strain>
        <strain evidence="2">SpSt-613</strain>
        <strain evidence="1">SpSt-669</strain>
    </source>
</reference>
<dbReference type="GO" id="GO:0006281">
    <property type="term" value="P:DNA repair"/>
    <property type="evidence" value="ECO:0007669"/>
    <property type="project" value="TreeGrafter"/>
</dbReference>
<comment type="caution">
    <text evidence="2">The sequence shown here is derived from an EMBL/GenBank/DDBJ whole genome shotgun (WGS) entry which is preliminary data.</text>
</comment>
<dbReference type="InterPro" id="IPR023214">
    <property type="entry name" value="HAD_sf"/>
</dbReference>
<dbReference type="EMBL" id="DRXG01000056">
    <property type="protein sequence ID" value="HHN52219.1"/>
    <property type="molecule type" value="Genomic_DNA"/>
</dbReference>
<evidence type="ECO:0000313" key="2">
    <source>
        <dbReference type="EMBL" id="HGN89909.1"/>
    </source>
</evidence>